<comment type="caution">
    <text evidence="2">The sequence shown here is derived from an EMBL/GenBank/DDBJ whole genome shotgun (WGS) entry which is preliminary data.</text>
</comment>
<proteinExistence type="predicted"/>
<name>A0AAE1RRL1_9SOLA</name>
<evidence type="ECO:0000313" key="2">
    <source>
        <dbReference type="EMBL" id="KAK4357269.1"/>
    </source>
</evidence>
<keyword evidence="3" id="KW-1185">Reference proteome</keyword>
<evidence type="ECO:0000313" key="3">
    <source>
        <dbReference type="Proteomes" id="UP001291623"/>
    </source>
</evidence>
<gene>
    <name evidence="2" type="ORF">RND71_022879</name>
</gene>
<sequence>MKPHHVPEDDKSLIHKSKRTTREKLSKAINSKQTSKELGSTAAKFYNICRENQRRKSSNMEDPIRTIMFLGSWIHS</sequence>
<accession>A0AAE1RRL1</accession>
<reference evidence="2" key="1">
    <citation type="submission" date="2023-12" db="EMBL/GenBank/DDBJ databases">
        <title>Genome assembly of Anisodus tanguticus.</title>
        <authorList>
            <person name="Wang Y.-J."/>
        </authorList>
    </citation>
    <scope>NUCLEOTIDE SEQUENCE</scope>
    <source>
        <strain evidence="2">KB-2021</strain>
        <tissue evidence="2">Leaf</tissue>
    </source>
</reference>
<organism evidence="2 3">
    <name type="scientific">Anisodus tanguticus</name>
    <dbReference type="NCBI Taxonomy" id="243964"/>
    <lineage>
        <taxon>Eukaryota</taxon>
        <taxon>Viridiplantae</taxon>
        <taxon>Streptophyta</taxon>
        <taxon>Embryophyta</taxon>
        <taxon>Tracheophyta</taxon>
        <taxon>Spermatophyta</taxon>
        <taxon>Magnoliopsida</taxon>
        <taxon>eudicotyledons</taxon>
        <taxon>Gunneridae</taxon>
        <taxon>Pentapetalae</taxon>
        <taxon>asterids</taxon>
        <taxon>lamiids</taxon>
        <taxon>Solanales</taxon>
        <taxon>Solanaceae</taxon>
        <taxon>Solanoideae</taxon>
        <taxon>Hyoscyameae</taxon>
        <taxon>Anisodus</taxon>
    </lineage>
</organism>
<dbReference type="EMBL" id="JAVYJV010000012">
    <property type="protein sequence ID" value="KAK4357269.1"/>
    <property type="molecule type" value="Genomic_DNA"/>
</dbReference>
<feature type="compositionally biased region" description="Basic and acidic residues" evidence="1">
    <location>
        <begin position="1"/>
        <end position="13"/>
    </location>
</feature>
<protein>
    <submittedName>
        <fullName evidence="2">Uncharacterized protein</fullName>
    </submittedName>
</protein>
<dbReference type="AlphaFoldDB" id="A0AAE1RRL1"/>
<dbReference type="Proteomes" id="UP001291623">
    <property type="component" value="Unassembled WGS sequence"/>
</dbReference>
<feature type="region of interest" description="Disordered" evidence="1">
    <location>
        <begin position="1"/>
        <end position="36"/>
    </location>
</feature>
<evidence type="ECO:0000256" key="1">
    <source>
        <dbReference type="SAM" id="MobiDB-lite"/>
    </source>
</evidence>